<dbReference type="AlphaFoldDB" id="A0A8H7EMS9"/>
<sequence>MPSLFPETHGDEYLADEALASRIAALSLLDLSLTHLGVIVNDPAEADIVNEAVKNAGLQLQKLISITTPKEKLETLIETHEVIATAVGSLEKTTVVSETNETEKIASDTSRSSELAQEKELLPQKSSMKGQNEGDHIKKNDQLASMTTEATSEADRQPVCHDNIEFPLTETPDPTLDTIKEKSAEVLASVKANEDQTSESSDAAGADILLPLLIFTVVKSNPPHILSNLNYIHRFRRPSMIKGKSDYCLINMMAAVSFLETANLAGLGLSADRVYVMLLTIHIVEC</sequence>
<dbReference type="SMART" id="SM00167">
    <property type="entry name" value="VPS9"/>
    <property type="match status" value="1"/>
</dbReference>
<dbReference type="OrthoDB" id="10264848at2759"/>
<proteinExistence type="predicted"/>
<dbReference type="GO" id="GO:0031267">
    <property type="term" value="F:small GTPase binding"/>
    <property type="evidence" value="ECO:0007669"/>
    <property type="project" value="TreeGrafter"/>
</dbReference>
<feature type="region of interest" description="Disordered" evidence="1">
    <location>
        <begin position="98"/>
        <end position="139"/>
    </location>
</feature>
<dbReference type="PANTHER" id="PTHR23101:SF25">
    <property type="entry name" value="GTPASE-ACTIVATING PROTEIN AND VPS9 DOMAIN-CONTAINING PROTEIN 1"/>
    <property type="match status" value="1"/>
</dbReference>
<evidence type="ECO:0000256" key="1">
    <source>
        <dbReference type="SAM" id="MobiDB-lite"/>
    </source>
</evidence>
<keyword evidence="4" id="KW-1185">Reference proteome</keyword>
<dbReference type="EMBL" id="JABAYA010000224">
    <property type="protein sequence ID" value="KAF7721927.1"/>
    <property type="molecule type" value="Genomic_DNA"/>
</dbReference>
<reference evidence="3" key="1">
    <citation type="submission" date="2020-01" db="EMBL/GenBank/DDBJ databases">
        <title>Genome Sequencing of Three Apophysomyces-Like Fungal Strains Confirms a Novel Fungal Genus in the Mucoromycota with divergent Burkholderia-like Endosymbiotic Bacteria.</title>
        <authorList>
            <person name="Stajich J.E."/>
            <person name="Macias A.M."/>
            <person name="Carter-House D."/>
            <person name="Lovett B."/>
            <person name="Kasson L.R."/>
            <person name="Berry K."/>
            <person name="Grigoriev I."/>
            <person name="Chang Y."/>
            <person name="Spatafora J."/>
            <person name="Kasson M.T."/>
        </authorList>
    </citation>
    <scope>NUCLEOTIDE SEQUENCE</scope>
    <source>
        <strain evidence="3">NRRL A-21654</strain>
    </source>
</reference>
<accession>A0A8H7EMS9</accession>
<evidence type="ECO:0000313" key="4">
    <source>
        <dbReference type="Proteomes" id="UP000605846"/>
    </source>
</evidence>
<dbReference type="GO" id="GO:0005085">
    <property type="term" value="F:guanyl-nucleotide exchange factor activity"/>
    <property type="evidence" value="ECO:0007669"/>
    <property type="project" value="InterPro"/>
</dbReference>
<dbReference type="SUPFAM" id="SSF109993">
    <property type="entry name" value="VPS9 domain"/>
    <property type="match status" value="1"/>
</dbReference>
<dbReference type="InterPro" id="IPR003123">
    <property type="entry name" value="VPS9"/>
</dbReference>
<comment type="caution">
    <text evidence="3">The sequence shown here is derived from an EMBL/GenBank/DDBJ whole genome shotgun (WGS) entry which is preliminary data.</text>
</comment>
<dbReference type="InterPro" id="IPR037191">
    <property type="entry name" value="VPS9_dom_sf"/>
</dbReference>
<dbReference type="Gene3D" id="1.20.1050.80">
    <property type="entry name" value="VPS9 domain"/>
    <property type="match status" value="2"/>
</dbReference>
<name>A0A8H7EMS9_9FUNG</name>
<dbReference type="Pfam" id="PF02204">
    <property type="entry name" value="VPS9"/>
    <property type="match status" value="1"/>
</dbReference>
<evidence type="ECO:0000259" key="2">
    <source>
        <dbReference type="PROSITE" id="PS51205"/>
    </source>
</evidence>
<gene>
    <name evidence="3" type="ORF">EC973_003915</name>
</gene>
<evidence type="ECO:0000313" key="3">
    <source>
        <dbReference type="EMBL" id="KAF7721927.1"/>
    </source>
</evidence>
<dbReference type="GO" id="GO:0016192">
    <property type="term" value="P:vesicle-mediated transport"/>
    <property type="evidence" value="ECO:0007669"/>
    <property type="project" value="InterPro"/>
</dbReference>
<dbReference type="PROSITE" id="PS51205">
    <property type="entry name" value="VPS9"/>
    <property type="match status" value="1"/>
</dbReference>
<dbReference type="Proteomes" id="UP000605846">
    <property type="component" value="Unassembled WGS sequence"/>
</dbReference>
<dbReference type="GO" id="GO:0005829">
    <property type="term" value="C:cytosol"/>
    <property type="evidence" value="ECO:0007669"/>
    <property type="project" value="TreeGrafter"/>
</dbReference>
<dbReference type="PANTHER" id="PTHR23101">
    <property type="entry name" value="RAB GDP/GTP EXCHANGE FACTOR"/>
    <property type="match status" value="1"/>
</dbReference>
<feature type="domain" description="VPS9" evidence="2">
    <location>
        <begin position="13"/>
        <end position="268"/>
    </location>
</feature>
<dbReference type="GO" id="GO:0030139">
    <property type="term" value="C:endocytic vesicle"/>
    <property type="evidence" value="ECO:0007669"/>
    <property type="project" value="TreeGrafter"/>
</dbReference>
<protein>
    <recommendedName>
        <fullName evidence="2">VPS9 domain-containing protein</fullName>
    </recommendedName>
</protein>
<dbReference type="InterPro" id="IPR045046">
    <property type="entry name" value="Vps9-like"/>
</dbReference>
<organism evidence="3 4">
    <name type="scientific">Apophysomyces ossiformis</name>
    <dbReference type="NCBI Taxonomy" id="679940"/>
    <lineage>
        <taxon>Eukaryota</taxon>
        <taxon>Fungi</taxon>
        <taxon>Fungi incertae sedis</taxon>
        <taxon>Mucoromycota</taxon>
        <taxon>Mucoromycotina</taxon>
        <taxon>Mucoromycetes</taxon>
        <taxon>Mucorales</taxon>
        <taxon>Mucorineae</taxon>
        <taxon>Mucoraceae</taxon>
        <taxon>Apophysomyces</taxon>
    </lineage>
</organism>